<sequence length="77" mass="8003">MHIDWSALAQVALTSLLFGVGLVVLFAVGITAWSRRAIAVEAKKGSAPADTAVAGLCFAACLAAIAYGLYLIIPQFH</sequence>
<gene>
    <name evidence="2" type="ORF">F1D05_24790</name>
</gene>
<proteinExistence type="predicted"/>
<keyword evidence="1" id="KW-0472">Membrane</keyword>
<evidence type="ECO:0000313" key="3">
    <source>
        <dbReference type="Proteomes" id="UP000515563"/>
    </source>
</evidence>
<reference evidence="2 3" key="2">
    <citation type="journal article" date="2020" name="Microbiol. Resour. Announc.">
        <title>Antarctic desert soil bacteria exhibit high novel natural product potential, evaluated through long-read genome sequencing and comparative genomics.</title>
        <authorList>
            <person name="Benaud N."/>
            <person name="Edwards R.J."/>
            <person name="Amos T.G."/>
            <person name="D'Agostino P.M."/>
            <person name="Gutierrez-Chavez C."/>
            <person name="Montgomery K."/>
            <person name="Nicetic I."/>
            <person name="Ferrari B.C."/>
        </authorList>
    </citation>
    <scope>NUCLEOTIDE SEQUENCE [LARGE SCALE GENOMIC DNA]</scope>
    <source>
        <strain evidence="2 3">SPB151</strain>
    </source>
</reference>
<evidence type="ECO:0000256" key="1">
    <source>
        <dbReference type="SAM" id="Phobius"/>
    </source>
</evidence>
<dbReference type="RefSeq" id="WP_185442878.1">
    <property type="nucleotide sequence ID" value="NZ_CP043661.1"/>
</dbReference>
<dbReference type="AlphaFoldDB" id="A0A7G6X2S4"/>
<reference evidence="3" key="1">
    <citation type="submission" date="2019-09" db="EMBL/GenBank/DDBJ databases">
        <title>Antimicrobial potential of Antarctic Bacteria.</title>
        <authorList>
            <person name="Benaud N."/>
            <person name="Edwards R.J."/>
            <person name="Ferrari B.C."/>
        </authorList>
    </citation>
    <scope>NUCLEOTIDE SEQUENCE [LARGE SCALE GENOMIC DNA]</scope>
    <source>
        <strain evidence="3">SPB151</strain>
    </source>
</reference>
<dbReference type="Proteomes" id="UP000515563">
    <property type="component" value="Chromosome"/>
</dbReference>
<organism evidence="2 3">
    <name type="scientific">Kribbella qitaiheensis</name>
    <dbReference type="NCBI Taxonomy" id="1544730"/>
    <lineage>
        <taxon>Bacteria</taxon>
        <taxon>Bacillati</taxon>
        <taxon>Actinomycetota</taxon>
        <taxon>Actinomycetes</taxon>
        <taxon>Propionibacteriales</taxon>
        <taxon>Kribbellaceae</taxon>
        <taxon>Kribbella</taxon>
    </lineage>
</organism>
<keyword evidence="1" id="KW-1133">Transmembrane helix</keyword>
<evidence type="ECO:0000313" key="2">
    <source>
        <dbReference type="EMBL" id="QNE20539.1"/>
    </source>
</evidence>
<dbReference type="KEGG" id="kqi:F1D05_24790"/>
<keyword evidence="3" id="KW-1185">Reference proteome</keyword>
<protein>
    <submittedName>
        <fullName evidence="2">Uncharacterized protein</fullName>
    </submittedName>
</protein>
<dbReference type="EMBL" id="CP043661">
    <property type="protein sequence ID" value="QNE20539.1"/>
    <property type="molecule type" value="Genomic_DNA"/>
</dbReference>
<name>A0A7G6X2S4_9ACTN</name>
<accession>A0A7G6X2S4</accession>
<feature type="transmembrane region" description="Helical" evidence="1">
    <location>
        <begin position="12"/>
        <end position="33"/>
    </location>
</feature>
<feature type="transmembrane region" description="Helical" evidence="1">
    <location>
        <begin position="53"/>
        <end position="73"/>
    </location>
</feature>
<keyword evidence="1" id="KW-0812">Transmembrane</keyword>